<reference evidence="3" key="1">
    <citation type="journal article" date="2023" name="Mol. Phylogenet. Evol.">
        <title>Genome-scale phylogeny and comparative genomics of the fungal order Sordariales.</title>
        <authorList>
            <person name="Hensen N."/>
            <person name="Bonometti L."/>
            <person name="Westerberg I."/>
            <person name="Brannstrom I.O."/>
            <person name="Guillou S."/>
            <person name="Cros-Aarteil S."/>
            <person name="Calhoun S."/>
            <person name="Haridas S."/>
            <person name="Kuo A."/>
            <person name="Mondo S."/>
            <person name="Pangilinan J."/>
            <person name="Riley R."/>
            <person name="LaButti K."/>
            <person name="Andreopoulos B."/>
            <person name="Lipzen A."/>
            <person name="Chen C."/>
            <person name="Yan M."/>
            <person name="Daum C."/>
            <person name="Ng V."/>
            <person name="Clum A."/>
            <person name="Steindorff A."/>
            <person name="Ohm R.A."/>
            <person name="Martin F."/>
            <person name="Silar P."/>
            <person name="Natvig D.O."/>
            <person name="Lalanne C."/>
            <person name="Gautier V."/>
            <person name="Ament-Velasquez S.L."/>
            <person name="Kruys A."/>
            <person name="Hutchinson M.I."/>
            <person name="Powell A.J."/>
            <person name="Barry K."/>
            <person name="Miller A.N."/>
            <person name="Grigoriev I.V."/>
            <person name="Debuchy R."/>
            <person name="Gladieux P."/>
            <person name="Hiltunen Thoren M."/>
            <person name="Johannesson H."/>
        </authorList>
    </citation>
    <scope>NUCLEOTIDE SEQUENCE</scope>
    <source>
        <strain evidence="3">CBS 958.72</strain>
    </source>
</reference>
<feature type="region of interest" description="Disordered" evidence="2">
    <location>
        <begin position="411"/>
        <end position="434"/>
    </location>
</feature>
<feature type="compositionally biased region" description="Basic and acidic residues" evidence="2">
    <location>
        <begin position="418"/>
        <end position="434"/>
    </location>
</feature>
<comment type="caution">
    <text evidence="3">The sequence shown here is derived from an EMBL/GenBank/DDBJ whole genome shotgun (WGS) entry which is preliminary data.</text>
</comment>
<protein>
    <submittedName>
        <fullName evidence="3">S-adenosyl-L-methionine-dependent methyltransferase</fullName>
    </submittedName>
</protein>
<reference evidence="3" key="2">
    <citation type="submission" date="2023-06" db="EMBL/GenBank/DDBJ databases">
        <authorList>
            <consortium name="Lawrence Berkeley National Laboratory"/>
            <person name="Haridas S."/>
            <person name="Hensen N."/>
            <person name="Bonometti L."/>
            <person name="Westerberg I."/>
            <person name="Brannstrom I.O."/>
            <person name="Guillou S."/>
            <person name="Cros-Aarteil S."/>
            <person name="Calhoun S."/>
            <person name="Kuo A."/>
            <person name="Mondo S."/>
            <person name="Pangilinan J."/>
            <person name="Riley R."/>
            <person name="Labutti K."/>
            <person name="Andreopoulos B."/>
            <person name="Lipzen A."/>
            <person name="Chen C."/>
            <person name="Yanf M."/>
            <person name="Daum C."/>
            <person name="Ng V."/>
            <person name="Clum A."/>
            <person name="Steindorff A."/>
            <person name="Ohm R."/>
            <person name="Martin F."/>
            <person name="Silar P."/>
            <person name="Natvig D."/>
            <person name="Lalanne C."/>
            <person name="Gautier V."/>
            <person name="Ament-Velasquez S.L."/>
            <person name="Kruys A."/>
            <person name="Hutchinson M.I."/>
            <person name="Powell A.J."/>
            <person name="Barry K."/>
            <person name="Miller A.N."/>
            <person name="Grigoriev I.V."/>
            <person name="Debuchy R."/>
            <person name="Gladieux P."/>
            <person name="Thoren M.H."/>
            <person name="Johannesson H."/>
        </authorList>
    </citation>
    <scope>NUCLEOTIDE SEQUENCE</scope>
    <source>
        <strain evidence="3">CBS 958.72</strain>
    </source>
</reference>
<dbReference type="GO" id="GO:0032259">
    <property type="term" value="P:methylation"/>
    <property type="evidence" value="ECO:0007669"/>
    <property type="project" value="UniProtKB-KW"/>
</dbReference>
<dbReference type="EMBL" id="JAULSN010000002">
    <property type="protein sequence ID" value="KAK3380015.1"/>
    <property type="molecule type" value="Genomic_DNA"/>
</dbReference>
<sequence>MDVSRNSFNLEVDDGDEADANADEQGQEDQGEEDQDQDHGHDCDYTDTNPARDEDDYRGRAVSVYAMSSYPGVQTAFKVEYPFQYGQGRDAGTIDSSRTLYADDIEYVTENGRQYCGDYFMPIDQTEQTRQYVIHQVYLKLFDLELTTVPLEDPKYILDIGTGIGEWAIGMAEKYPDCEVFGTDIAPIQPTQQVPFNIEFHIENAEEEWIRPTATVDLVHLRNMAGAFTDWRFIYEQAFECIRPGGWIEILDFDDMYAYQNFLTFYPEGSAIHLLFRGIYEALEKCGRPRGVQHMSKELLMESGFVDIRESVYDLGIGSRASSSYGKFWLFAIVTGIEPTALRLLTRYLGWDADYAKGLCDEVAKETKKLAEDPVRAESFVMKLRVMSGKKPEVPGQWTAQALNETAEINNLSEDDRDTIGSRSDRTLKLDETL</sequence>
<dbReference type="Pfam" id="PF13489">
    <property type="entry name" value="Methyltransf_23"/>
    <property type="match status" value="1"/>
</dbReference>
<keyword evidence="3" id="KW-0808">Transferase</keyword>
<comment type="similarity">
    <text evidence="1">Belongs to the methyltransferase superfamily. LaeA methyltransferase family.</text>
</comment>
<dbReference type="GO" id="GO:0008168">
    <property type="term" value="F:methyltransferase activity"/>
    <property type="evidence" value="ECO:0007669"/>
    <property type="project" value="UniProtKB-KW"/>
</dbReference>
<gene>
    <name evidence="3" type="ORF">B0T24DRAFT_520058</name>
</gene>
<dbReference type="AlphaFoldDB" id="A0AAE0NEH5"/>
<dbReference type="PANTHER" id="PTHR43591:SF105">
    <property type="entry name" value="METHYLTRANSFERASE DOMAIN-CONTAINING PROTEIN-RELATED"/>
    <property type="match status" value="1"/>
</dbReference>
<keyword evidence="4" id="KW-1185">Reference proteome</keyword>
<feature type="region of interest" description="Disordered" evidence="2">
    <location>
        <begin position="1"/>
        <end position="57"/>
    </location>
</feature>
<name>A0AAE0NEH5_9PEZI</name>
<dbReference type="SUPFAM" id="SSF53335">
    <property type="entry name" value="S-adenosyl-L-methionine-dependent methyltransferases"/>
    <property type="match status" value="1"/>
</dbReference>
<evidence type="ECO:0000256" key="2">
    <source>
        <dbReference type="SAM" id="MobiDB-lite"/>
    </source>
</evidence>
<feature type="compositionally biased region" description="Basic and acidic residues" evidence="2">
    <location>
        <begin position="37"/>
        <end position="57"/>
    </location>
</feature>
<evidence type="ECO:0000313" key="3">
    <source>
        <dbReference type="EMBL" id="KAK3380015.1"/>
    </source>
</evidence>
<dbReference type="Gene3D" id="3.40.50.150">
    <property type="entry name" value="Vaccinia Virus protein VP39"/>
    <property type="match status" value="1"/>
</dbReference>
<dbReference type="InterPro" id="IPR029063">
    <property type="entry name" value="SAM-dependent_MTases_sf"/>
</dbReference>
<dbReference type="CDD" id="cd02440">
    <property type="entry name" value="AdoMet_MTases"/>
    <property type="match status" value="1"/>
</dbReference>
<evidence type="ECO:0000256" key="1">
    <source>
        <dbReference type="ARBA" id="ARBA00038158"/>
    </source>
</evidence>
<dbReference type="Proteomes" id="UP001287356">
    <property type="component" value="Unassembled WGS sequence"/>
</dbReference>
<dbReference type="PANTHER" id="PTHR43591">
    <property type="entry name" value="METHYLTRANSFERASE"/>
    <property type="match status" value="1"/>
</dbReference>
<organism evidence="3 4">
    <name type="scientific">Lasiosphaeria ovina</name>
    <dbReference type="NCBI Taxonomy" id="92902"/>
    <lineage>
        <taxon>Eukaryota</taxon>
        <taxon>Fungi</taxon>
        <taxon>Dikarya</taxon>
        <taxon>Ascomycota</taxon>
        <taxon>Pezizomycotina</taxon>
        <taxon>Sordariomycetes</taxon>
        <taxon>Sordariomycetidae</taxon>
        <taxon>Sordariales</taxon>
        <taxon>Lasiosphaeriaceae</taxon>
        <taxon>Lasiosphaeria</taxon>
    </lineage>
</organism>
<proteinExistence type="inferred from homology"/>
<evidence type="ECO:0000313" key="4">
    <source>
        <dbReference type="Proteomes" id="UP001287356"/>
    </source>
</evidence>
<accession>A0AAE0NEH5</accession>
<feature type="compositionally biased region" description="Acidic residues" evidence="2">
    <location>
        <begin position="11"/>
        <end position="36"/>
    </location>
</feature>
<keyword evidence="3" id="KW-0489">Methyltransferase</keyword>